<accession>A0A516X3N5</accession>
<sequence length="613" mass="63320">MTVHRCRTDRTRRAPRVRLVGACVASILVLLGSVACADGPETAGSAARDFVAGFADHELDRAAGQTDAPDEARAGLSAAWDGLQAESMTATIGAVRTEGATARVEYTYEWTLPEDQVWRYSGTLPLVRTQGDWAVRWVPAVVNPGLGGDQTMALRTIAAPRAPVIGHDGAPVLEPGISVQVLVSATDAGRALGTTAAALERLLKPADPSVSAQSIAEQASSLDGNYAITRLTSDQADALRPQLEALPGVVLSEQPDLVPSDPLLANDVVGNLESVVRDDVYGTPGWRVVSINRDGVTVDVLTETAPVPAPAVRVGLDKSVQMAAQTAVGITDKPAVLVAIQPSTGQILAVAQNDAADAKGPIALQGLYPPGSTFKIVTAGAAIEEGLATPGTMLACPGEVTIGTRTIPNYANFSLGTVPMRTAFAASCNTTFAELASRMQADSLPDAAAMYGIGVNYGVDGITTLTGRIQPAADIVQRSEDGFGQGRDLVTPFGMALSAATVAHGSTPVPQLIGGHPTTLEGAGEPITPEMVDGLRVMMRQVVTSGTGSRIADQGEVYGKTGEAEYEGGSHAWFAGYRGDIAFASLIVGGGSSDNAVAVVREMFLGLPDGYMA</sequence>
<reference evidence="4 5" key="1">
    <citation type="submission" date="2019-07" db="EMBL/GenBank/DDBJ databases">
        <title>Tomitella cavernea sp. nov., an actinomycete isolated from soil.</title>
        <authorList>
            <person name="Cheng J."/>
        </authorList>
    </citation>
    <scope>NUCLEOTIDE SEQUENCE [LARGE SCALE GENOMIC DNA]</scope>
    <source>
        <strain evidence="4 5">HY188</strain>
    </source>
</reference>
<dbReference type="InterPro" id="IPR007887">
    <property type="entry name" value="MecA_N"/>
</dbReference>
<name>A0A516X3N5_9ACTN</name>
<dbReference type="OrthoDB" id="5241017at2"/>
<dbReference type="AlphaFoldDB" id="A0A516X3N5"/>
<reference evidence="4 5" key="2">
    <citation type="submission" date="2019-07" db="EMBL/GenBank/DDBJ databases">
        <authorList>
            <person name="Huang Y."/>
        </authorList>
    </citation>
    <scope>NUCLEOTIDE SEQUENCE [LARGE SCALE GENOMIC DNA]</scope>
    <source>
        <strain evidence="4 5">HY188</strain>
    </source>
</reference>
<dbReference type="InterPro" id="IPR050515">
    <property type="entry name" value="Beta-lactam/transpept"/>
</dbReference>
<dbReference type="EMBL" id="CP041765">
    <property type="protein sequence ID" value="QDQ97680.1"/>
    <property type="molecule type" value="Genomic_DNA"/>
</dbReference>
<dbReference type="GO" id="GO:0008658">
    <property type="term" value="F:penicillin binding"/>
    <property type="evidence" value="ECO:0007669"/>
    <property type="project" value="InterPro"/>
</dbReference>
<dbReference type="KEGG" id="toy:FO059_10540"/>
<feature type="domain" description="Penicillin-binding protein transpeptidase" evidence="2">
    <location>
        <begin position="337"/>
        <end position="591"/>
    </location>
</feature>
<dbReference type="InterPro" id="IPR001460">
    <property type="entry name" value="PCN-bd_Tpept"/>
</dbReference>
<dbReference type="GO" id="GO:0071555">
    <property type="term" value="P:cell wall organization"/>
    <property type="evidence" value="ECO:0007669"/>
    <property type="project" value="TreeGrafter"/>
</dbReference>
<proteinExistence type="predicted"/>
<evidence type="ECO:0000259" key="3">
    <source>
        <dbReference type="Pfam" id="PF05223"/>
    </source>
</evidence>
<dbReference type="SUPFAM" id="SSF56601">
    <property type="entry name" value="beta-lactamase/transpeptidase-like"/>
    <property type="match status" value="1"/>
</dbReference>
<dbReference type="PANTHER" id="PTHR30627">
    <property type="entry name" value="PEPTIDOGLYCAN D,D-TRANSPEPTIDASE"/>
    <property type="match status" value="1"/>
</dbReference>
<keyword evidence="1" id="KW-0732">Signal</keyword>
<evidence type="ECO:0000313" key="4">
    <source>
        <dbReference type="EMBL" id="QDQ97680.1"/>
    </source>
</evidence>
<dbReference type="GO" id="GO:0071972">
    <property type="term" value="F:peptidoglycan L,D-transpeptidase activity"/>
    <property type="evidence" value="ECO:0007669"/>
    <property type="project" value="TreeGrafter"/>
</dbReference>
<gene>
    <name evidence="4" type="ORF">FO059_10540</name>
</gene>
<dbReference type="GO" id="GO:0005886">
    <property type="term" value="C:plasma membrane"/>
    <property type="evidence" value="ECO:0007669"/>
    <property type="project" value="TreeGrafter"/>
</dbReference>
<organism evidence="4 5">
    <name type="scientific">Tomitella fengzijianii</name>
    <dbReference type="NCBI Taxonomy" id="2597660"/>
    <lineage>
        <taxon>Bacteria</taxon>
        <taxon>Bacillati</taxon>
        <taxon>Actinomycetota</taxon>
        <taxon>Actinomycetes</taxon>
        <taxon>Mycobacteriales</taxon>
        <taxon>Tomitella</taxon>
    </lineage>
</organism>
<dbReference type="InterPro" id="IPR012338">
    <property type="entry name" value="Beta-lactam/transpept-like"/>
</dbReference>
<evidence type="ECO:0000313" key="5">
    <source>
        <dbReference type="Proteomes" id="UP000317344"/>
    </source>
</evidence>
<dbReference type="Pfam" id="PF00905">
    <property type="entry name" value="Transpeptidase"/>
    <property type="match status" value="1"/>
</dbReference>
<protein>
    <submittedName>
        <fullName evidence="4">Penicillin-binding transpeptidase domain-containing protein</fullName>
    </submittedName>
</protein>
<evidence type="ECO:0000256" key="1">
    <source>
        <dbReference type="SAM" id="SignalP"/>
    </source>
</evidence>
<dbReference type="RefSeq" id="WP_143908612.1">
    <property type="nucleotide sequence ID" value="NZ_CP041765.1"/>
</dbReference>
<dbReference type="Gene3D" id="3.40.710.10">
    <property type="entry name" value="DD-peptidase/beta-lactamase superfamily"/>
    <property type="match status" value="1"/>
</dbReference>
<dbReference type="PANTHER" id="PTHR30627:SF24">
    <property type="entry name" value="PENICILLIN-BINDING PROTEIN 4B"/>
    <property type="match status" value="1"/>
</dbReference>
<dbReference type="Pfam" id="PF05223">
    <property type="entry name" value="MecA_N"/>
    <property type="match status" value="1"/>
</dbReference>
<dbReference type="Proteomes" id="UP000317344">
    <property type="component" value="Chromosome"/>
</dbReference>
<feature type="signal peptide" evidence="1">
    <location>
        <begin position="1"/>
        <end position="37"/>
    </location>
</feature>
<dbReference type="GO" id="GO:0046677">
    <property type="term" value="P:response to antibiotic"/>
    <property type="evidence" value="ECO:0007669"/>
    <property type="project" value="InterPro"/>
</dbReference>
<evidence type="ECO:0000259" key="2">
    <source>
        <dbReference type="Pfam" id="PF00905"/>
    </source>
</evidence>
<feature type="chain" id="PRO_5021970062" evidence="1">
    <location>
        <begin position="38"/>
        <end position="613"/>
    </location>
</feature>
<keyword evidence="5" id="KW-1185">Reference proteome</keyword>
<feature type="domain" description="NTF2-like N-terminal transpeptidase" evidence="3">
    <location>
        <begin position="43"/>
        <end position="150"/>
    </location>
</feature>